<accession>A0A4Q9KYG2</accession>
<dbReference type="InterPro" id="IPR031507">
    <property type="entry name" value="PTP2"/>
</dbReference>
<evidence type="ECO:0000313" key="2">
    <source>
        <dbReference type="EMBL" id="TBU00037.1"/>
    </source>
</evidence>
<sequence>MVITSGTTGGLGQQTTGSSKNSNAVLGLQQNRMLNTALNQLTAQQMSEPMAKAFIPGYNGTNLYCDPRGVEGNWQLVSQKLKQECIAKSQERNDRAVKLAKQLTQPKPQDCTVRISKGSMACHARKVLKDVITSPYYTLNMYGNVVEVMVGDEVVMMAVAENVYYDITHKSHERPRALKRPTASLEFNQLGGLLSQKGELPKPKKEDPCAACLEYLSKQTTAIEGQSENCGGCDSMMEITSVRSDSFRNVTKPNGQSSSTKPSKPAENGNEEGNGNGS</sequence>
<protein>
    <submittedName>
        <fullName evidence="2">Polar tube protein 2</fullName>
    </submittedName>
</protein>
<dbReference type="Pfam" id="PF17022">
    <property type="entry name" value="PTP2"/>
    <property type="match status" value="1"/>
</dbReference>
<reference evidence="2 3" key="1">
    <citation type="submission" date="2017-12" db="EMBL/GenBank/DDBJ databases">
        <authorList>
            <person name="Pombert J.-F."/>
            <person name="Haag K.L."/>
            <person name="Ebert D."/>
        </authorList>
    </citation>
    <scope>NUCLEOTIDE SEQUENCE [LARGE SCALE GENOMIC DNA]</scope>
    <source>
        <strain evidence="2">BE-OM-2</strain>
    </source>
</reference>
<dbReference type="Proteomes" id="UP000291404">
    <property type="component" value="Unassembled WGS sequence"/>
</dbReference>
<keyword evidence="3" id="KW-1185">Reference proteome</keyword>
<proteinExistence type="predicted"/>
<feature type="region of interest" description="Disordered" evidence="1">
    <location>
        <begin position="1"/>
        <end position="21"/>
    </location>
</feature>
<gene>
    <name evidence="2" type="ORF">CWI36_1765p0020</name>
</gene>
<dbReference type="VEuPathDB" id="MicrosporidiaDB:CWI39_0341p0030"/>
<organism evidence="2 3">
    <name type="scientific">Hamiltosporidium magnivora</name>
    <dbReference type="NCBI Taxonomy" id="148818"/>
    <lineage>
        <taxon>Eukaryota</taxon>
        <taxon>Fungi</taxon>
        <taxon>Fungi incertae sedis</taxon>
        <taxon>Microsporidia</taxon>
        <taxon>Dubosqiidae</taxon>
        <taxon>Hamiltosporidium</taxon>
    </lineage>
</organism>
<dbReference type="VEuPathDB" id="MicrosporidiaDB:CWI36_1765p0020"/>
<evidence type="ECO:0000313" key="3">
    <source>
        <dbReference type="Proteomes" id="UP000291404"/>
    </source>
</evidence>
<dbReference type="EMBL" id="PITI01001765">
    <property type="protein sequence ID" value="TBU00037.1"/>
    <property type="molecule type" value="Genomic_DNA"/>
</dbReference>
<evidence type="ECO:0000256" key="1">
    <source>
        <dbReference type="SAM" id="MobiDB-lite"/>
    </source>
</evidence>
<comment type="caution">
    <text evidence="2">The sequence shown here is derived from an EMBL/GenBank/DDBJ whole genome shotgun (WGS) entry which is preliminary data.</text>
</comment>
<feature type="region of interest" description="Disordered" evidence="1">
    <location>
        <begin position="244"/>
        <end position="278"/>
    </location>
</feature>
<dbReference type="AlphaFoldDB" id="A0A4Q9KYG2"/>
<feature type="compositionally biased region" description="Polar residues" evidence="1">
    <location>
        <begin position="244"/>
        <end position="262"/>
    </location>
</feature>
<name>A0A4Q9KYG2_9MICR</name>